<keyword evidence="4" id="KW-0964">Secreted</keyword>
<feature type="chain" id="PRO_5043886102" description="RxLR effector PexRD54 WY domain-containing protein" evidence="8">
    <location>
        <begin position="26"/>
        <end position="632"/>
    </location>
</feature>
<dbReference type="GO" id="GO:0043657">
    <property type="term" value="C:host cell"/>
    <property type="evidence" value="ECO:0007669"/>
    <property type="project" value="UniProtKB-SubCell"/>
</dbReference>
<evidence type="ECO:0000256" key="4">
    <source>
        <dbReference type="ARBA" id="ARBA00022525"/>
    </source>
</evidence>
<evidence type="ECO:0000256" key="7">
    <source>
        <dbReference type="SAM" id="MobiDB-lite"/>
    </source>
</evidence>
<organism evidence="10 11">
    <name type="scientific">Peronospora destructor</name>
    <dbReference type="NCBI Taxonomy" id="86335"/>
    <lineage>
        <taxon>Eukaryota</taxon>
        <taxon>Sar</taxon>
        <taxon>Stramenopiles</taxon>
        <taxon>Oomycota</taxon>
        <taxon>Peronosporomycetes</taxon>
        <taxon>Peronosporales</taxon>
        <taxon>Peronosporaceae</taxon>
        <taxon>Peronospora</taxon>
    </lineage>
</organism>
<feature type="signal peptide" evidence="8">
    <location>
        <begin position="1"/>
        <end position="25"/>
    </location>
</feature>
<dbReference type="InterPro" id="IPR054463">
    <property type="entry name" value="PexRD54_WY"/>
</dbReference>
<evidence type="ECO:0000313" key="11">
    <source>
        <dbReference type="Proteomes" id="UP001162029"/>
    </source>
</evidence>
<keyword evidence="11" id="KW-1185">Reference proteome</keyword>
<gene>
    <name evidence="10" type="ORF">PDE001_LOCUS1799</name>
</gene>
<evidence type="ECO:0000259" key="9">
    <source>
        <dbReference type="Pfam" id="PF22748"/>
    </source>
</evidence>
<name>A0AAV0TA80_9STRA</name>
<dbReference type="Proteomes" id="UP001162029">
    <property type="component" value="Unassembled WGS sequence"/>
</dbReference>
<proteinExistence type="inferred from homology"/>
<dbReference type="GO" id="GO:0005576">
    <property type="term" value="C:extracellular region"/>
    <property type="evidence" value="ECO:0007669"/>
    <property type="project" value="UniProtKB-SubCell"/>
</dbReference>
<feature type="domain" description="RxLR effector PexRD54 WY" evidence="9">
    <location>
        <begin position="498"/>
        <end position="531"/>
    </location>
</feature>
<keyword evidence="5 8" id="KW-0732">Signal</keyword>
<comment type="subcellular location">
    <subcellularLocation>
        <location evidence="1">Host cell</location>
    </subcellularLocation>
    <subcellularLocation>
        <location evidence="2">Secreted</location>
    </subcellularLocation>
</comment>
<comment type="similarity">
    <text evidence="3">Belongs to the RxLR effector family.</text>
</comment>
<evidence type="ECO:0000256" key="8">
    <source>
        <dbReference type="SAM" id="SignalP"/>
    </source>
</evidence>
<evidence type="ECO:0000256" key="2">
    <source>
        <dbReference type="ARBA" id="ARBA00004613"/>
    </source>
</evidence>
<evidence type="ECO:0000256" key="6">
    <source>
        <dbReference type="ARBA" id="ARBA00023026"/>
    </source>
</evidence>
<keyword evidence="6" id="KW-0843">Virulence</keyword>
<evidence type="ECO:0000256" key="3">
    <source>
        <dbReference type="ARBA" id="ARBA00010400"/>
    </source>
</evidence>
<feature type="region of interest" description="Disordered" evidence="7">
    <location>
        <begin position="611"/>
        <end position="632"/>
    </location>
</feature>
<sequence>MIAKPNQPKHLHWCIVLAALTCVSASPSIVEPKTIFAASSAPKHPLGVVGQSDARVKRYLSTNLESMDDNNEDRGINVASVIDQGLAARVTDSVETGLRETAVAPGVAAKDPIDSDQLFKKVMGDQIAFYRNGENLFKSDKYAEWSKSVDEAYKTVSNAVIKAEVAKASTLLAIYEKGVVLSMLAAGRKDPSTQKIAKKFEIGLAKKWSFDHNVDNIMDLLTFGKDKSEVLMGTSRKIWFDHLKKMKINPYELFVTHFTRLYSDKELAKLLVVAEANDRTRRRATKLAKYQLKHWKNSGIGVIRSFKLLELNEVYLDALLRSPILSTWIDYVKMLGWDPYQVLFLAMRKRVGDKKLNSILAAAKADGTNASIWEILLNMQEKHQFLERLKREYPQAEGWQRDGKSGDDVFDVFDILGLPSKGKNIFETDEWNSWVAYLTFLEKQQGSNDQRKIATVMFSVLKNRFSTEDLAKLVATAKTVERTKEFAAEWERSEWRIIKRTPDEVFDLLQLKEKGDKVFESPEFMNWAVYVKELNSVRSRDDDVEMAYQLYRHYGPDLERMLQQAEETAIARNDEVTKASVNDLRKGFERIKPLEERSLKRKELDKTLLEKKGLGKRLRTSPPALVNKLPNE</sequence>
<dbReference type="AlphaFoldDB" id="A0AAV0TA80"/>
<accession>A0AAV0TA80</accession>
<comment type="caution">
    <text evidence="10">The sequence shown here is derived from an EMBL/GenBank/DDBJ whole genome shotgun (WGS) entry which is preliminary data.</text>
</comment>
<evidence type="ECO:0000256" key="1">
    <source>
        <dbReference type="ARBA" id="ARBA00004340"/>
    </source>
</evidence>
<dbReference type="EMBL" id="CANTFM010000316">
    <property type="protein sequence ID" value="CAI5718076.1"/>
    <property type="molecule type" value="Genomic_DNA"/>
</dbReference>
<reference evidence="10" key="1">
    <citation type="submission" date="2022-12" db="EMBL/GenBank/DDBJ databases">
        <authorList>
            <person name="Webb A."/>
        </authorList>
    </citation>
    <scope>NUCLEOTIDE SEQUENCE</scope>
    <source>
        <strain evidence="10">Pd1</strain>
    </source>
</reference>
<evidence type="ECO:0000313" key="10">
    <source>
        <dbReference type="EMBL" id="CAI5718076.1"/>
    </source>
</evidence>
<protein>
    <recommendedName>
        <fullName evidence="9">RxLR effector PexRD54 WY domain-containing protein</fullName>
    </recommendedName>
</protein>
<evidence type="ECO:0000256" key="5">
    <source>
        <dbReference type="ARBA" id="ARBA00022729"/>
    </source>
</evidence>
<dbReference type="Pfam" id="PF22748">
    <property type="entry name" value="PexRD54_WY"/>
    <property type="match status" value="1"/>
</dbReference>